<dbReference type="InterPro" id="IPR039765">
    <property type="entry name" value="Yip5/YIPF1/YIPF2"/>
</dbReference>
<feature type="transmembrane region" description="Helical" evidence="6">
    <location>
        <begin position="184"/>
        <end position="203"/>
    </location>
</feature>
<evidence type="ECO:0000256" key="3">
    <source>
        <dbReference type="ARBA" id="ARBA00022692"/>
    </source>
</evidence>
<dbReference type="EMBL" id="ML005243">
    <property type="protein sequence ID" value="RKP19341.1"/>
    <property type="molecule type" value="Genomic_DNA"/>
</dbReference>
<sequence length="263" mass="30359">MSRPQSPSRESPAKDIKNISSNLEFQHFDHTETNIPKYNLPAPATQNTNNASSIWKLEYYQKYFNVDTADVRLKIEFNKVSRRIILSIVPYKSSFFDEIRNSPDLYGPFWVATTVTFLLFTTGSIAESIKHLINGGKEPYSYDFTKMSVSATTVYVYTFLIPLFWWGMFKWWKIQVPYLNIVDLYGYAMSVLMPVALICIIPSEIIKWITVSVAAGLSGLFIIRNLRPELRKLETQAISATFITLFTLAIHTGLLVFFKFYFF</sequence>
<evidence type="ECO:0000313" key="10">
    <source>
        <dbReference type="Proteomes" id="UP000030755"/>
    </source>
</evidence>
<reference evidence="11" key="2">
    <citation type="journal article" date="2018" name="Nat. Microbiol.">
        <title>Leveraging single-cell genomics to expand the fungal tree of life.</title>
        <authorList>
            <person name="Ahrendt S.R."/>
            <person name="Quandt C.A."/>
            <person name="Ciobanu D."/>
            <person name="Clum A."/>
            <person name="Salamov A."/>
            <person name="Andreopoulos B."/>
            <person name="Cheng J.F."/>
            <person name="Woyke T."/>
            <person name="Pelin A."/>
            <person name="Henrissat B."/>
            <person name="Reynolds N.K."/>
            <person name="Benny G.L."/>
            <person name="Smith M.E."/>
            <person name="James T.Y."/>
            <person name="Grigoriev I.V."/>
        </authorList>
    </citation>
    <scope>NUCLEOTIDE SEQUENCE [LARGE SCALE GENOMIC DNA]</scope>
    <source>
        <strain evidence="11">CSF55</strain>
    </source>
</reference>
<dbReference type="GO" id="GO:0016192">
    <property type="term" value="P:vesicle-mediated transport"/>
    <property type="evidence" value="ECO:0007669"/>
    <property type="project" value="InterPro"/>
</dbReference>
<protein>
    <recommendedName>
        <fullName evidence="6">Protein YIP</fullName>
    </recommendedName>
</protein>
<dbReference type="Proteomes" id="UP000030755">
    <property type="component" value="Unassembled WGS sequence"/>
</dbReference>
<accession>A0A075AYL1</accession>
<reference evidence="9" key="3">
    <citation type="submission" date="2018-08" db="EMBL/GenBank/DDBJ databases">
        <title>Leveraging single-cell genomics to expand the Fungal Tree of Life.</title>
        <authorList>
            <consortium name="DOE Joint Genome Institute"/>
            <person name="Ahrendt S.R."/>
            <person name="Quandt C.A."/>
            <person name="Ciobanu D."/>
            <person name="Clum A."/>
            <person name="Salamov A."/>
            <person name="Andreopoulos B."/>
            <person name="Cheng J.-F."/>
            <person name="Woyke T."/>
            <person name="Pelin A."/>
            <person name="Henrissat B."/>
            <person name="Reynolds N."/>
            <person name="Benny G.L."/>
            <person name="Smith M.E."/>
            <person name="James T.Y."/>
            <person name="Grigoriev I.V."/>
        </authorList>
    </citation>
    <scope>NUCLEOTIDE SEQUENCE</scope>
    <source>
        <strain evidence="9">CSF55</strain>
    </source>
</reference>
<name>A0A075AYL1_ROZAC</name>
<feature type="domain" description="Yip1" evidence="7">
    <location>
        <begin position="88"/>
        <end position="253"/>
    </location>
</feature>
<organism evidence="8 10">
    <name type="scientific">Rozella allomycis (strain CSF55)</name>
    <dbReference type="NCBI Taxonomy" id="988480"/>
    <lineage>
        <taxon>Eukaryota</taxon>
        <taxon>Fungi</taxon>
        <taxon>Fungi incertae sedis</taxon>
        <taxon>Cryptomycota</taxon>
        <taxon>Cryptomycota incertae sedis</taxon>
        <taxon>Rozella</taxon>
    </lineage>
</organism>
<gene>
    <name evidence="8" type="ORF">O9G_005176</name>
    <name evidence="9" type="ORF">ROZALSC1DRAFT_29056</name>
</gene>
<dbReference type="InterPro" id="IPR006977">
    <property type="entry name" value="Yip1_dom"/>
</dbReference>
<evidence type="ECO:0000256" key="2">
    <source>
        <dbReference type="ARBA" id="ARBA00010596"/>
    </source>
</evidence>
<evidence type="ECO:0000313" key="9">
    <source>
        <dbReference type="EMBL" id="RKP19341.1"/>
    </source>
</evidence>
<dbReference type="PANTHER" id="PTHR12822">
    <property type="entry name" value="PROTEIN YIPF"/>
    <property type="match status" value="1"/>
</dbReference>
<evidence type="ECO:0000313" key="8">
    <source>
        <dbReference type="EMBL" id="EPZ35209.1"/>
    </source>
</evidence>
<feature type="transmembrane region" description="Helical" evidence="6">
    <location>
        <begin position="209"/>
        <end position="226"/>
    </location>
</feature>
<evidence type="ECO:0000256" key="1">
    <source>
        <dbReference type="ARBA" id="ARBA00004141"/>
    </source>
</evidence>
<evidence type="ECO:0000259" key="7">
    <source>
        <dbReference type="Pfam" id="PF04893"/>
    </source>
</evidence>
<dbReference type="PANTHER" id="PTHR12822:SF2">
    <property type="entry name" value="PROTEIN YIPF"/>
    <property type="match status" value="1"/>
</dbReference>
<evidence type="ECO:0000313" key="11">
    <source>
        <dbReference type="Proteomes" id="UP000281549"/>
    </source>
</evidence>
<comment type="subcellular location">
    <subcellularLocation>
        <location evidence="6">Golgi apparatus membrane</location>
        <topology evidence="6">Multi-pass membrane protein</topology>
    </subcellularLocation>
    <subcellularLocation>
        <location evidence="1">Membrane</location>
        <topology evidence="1">Multi-pass membrane protein</topology>
    </subcellularLocation>
</comment>
<feature type="transmembrane region" description="Helical" evidence="6">
    <location>
        <begin position="149"/>
        <end position="172"/>
    </location>
</feature>
<dbReference type="STRING" id="988480.A0A075AYL1"/>
<dbReference type="HOGENOM" id="CLU_059606_2_1_1"/>
<dbReference type="Pfam" id="PF04893">
    <property type="entry name" value="Yip1"/>
    <property type="match status" value="1"/>
</dbReference>
<dbReference type="OrthoDB" id="10256463at2759"/>
<feature type="transmembrane region" description="Helical" evidence="6">
    <location>
        <begin position="109"/>
        <end position="129"/>
    </location>
</feature>
<feature type="transmembrane region" description="Helical" evidence="6">
    <location>
        <begin position="238"/>
        <end position="262"/>
    </location>
</feature>
<keyword evidence="4 6" id="KW-1133">Transmembrane helix</keyword>
<evidence type="ECO:0000256" key="4">
    <source>
        <dbReference type="ARBA" id="ARBA00022989"/>
    </source>
</evidence>
<dbReference type="OMA" id="VFRRCVA"/>
<comment type="similarity">
    <text evidence="2 6">Belongs to the YIP1 family.</text>
</comment>
<dbReference type="GO" id="GO:0000139">
    <property type="term" value="C:Golgi membrane"/>
    <property type="evidence" value="ECO:0007669"/>
    <property type="project" value="UniProtKB-SubCell"/>
</dbReference>
<evidence type="ECO:0000256" key="6">
    <source>
        <dbReference type="RuleBase" id="RU361264"/>
    </source>
</evidence>
<reference evidence="8 10" key="1">
    <citation type="journal article" date="2013" name="Curr. Biol.">
        <title>Shared signatures of parasitism and phylogenomics unite Cryptomycota and microsporidia.</title>
        <authorList>
            <person name="James T.Y."/>
            <person name="Pelin A."/>
            <person name="Bonen L."/>
            <person name="Ahrendt S."/>
            <person name="Sain D."/>
            <person name="Corradi N."/>
            <person name="Stajich J.E."/>
        </authorList>
    </citation>
    <scope>NUCLEOTIDE SEQUENCE [LARGE SCALE GENOMIC DNA]</scope>
    <source>
        <strain evidence="8">CSF55</strain>
        <strain evidence="8">CSF55</strain>
    </source>
</reference>
<dbReference type="Proteomes" id="UP000281549">
    <property type="component" value="Unassembled WGS sequence"/>
</dbReference>
<dbReference type="EMBL" id="KE560853">
    <property type="protein sequence ID" value="EPZ35209.1"/>
    <property type="molecule type" value="Genomic_DNA"/>
</dbReference>
<keyword evidence="5 6" id="KW-0472">Membrane</keyword>
<dbReference type="GO" id="GO:0031267">
    <property type="term" value="F:small GTPase binding"/>
    <property type="evidence" value="ECO:0007669"/>
    <property type="project" value="InterPro"/>
</dbReference>
<proteinExistence type="inferred from homology"/>
<keyword evidence="10" id="KW-1185">Reference proteome</keyword>
<keyword evidence="3 6" id="KW-0812">Transmembrane</keyword>
<evidence type="ECO:0000256" key="5">
    <source>
        <dbReference type="ARBA" id="ARBA00023136"/>
    </source>
</evidence>
<dbReference type="AlphaFoldDB" id="A0A075AYL1"/>